<dbReference type="Pfam" id="PF05514">
    <property type="entry name" value="HR_lesion"/>
    <property type="match status" value="1"/>
</dbReference>
<dbReference type="PANTHER" id="PTHR31474">
    <property type="entry name" value="HR-LIKE LESION-INDUCER"/>
    <property type="match status" value="1"/>
</dbReference>
<dbReference type="Proteomes" id="UP000708148">
    <property type="component" value="Unassembled WGS sequence"/>
</dbReference>
<gene>
    <name evidence="2" type="ORF">OSTQU699_LOCUS10686</name>
</gene>
<name>A0A8S1JDP1_9CHLO</name>
<reference evidence="2" key="1">
    <citation type="submission" date="2020-12" db="EMBL/GenBank/DDBJ databases">
        <authorList>
            <person name="Iha C."/>
        </authorList>
    </citation>
    <scope>NUCLEOTIDE SEQUENCE</scope>
</reference>
<proteinExistence type="predicted"/>
<evidence type="ECO:0000256" key="1">
    <source>
        <dbReference type="SAM" id="SignalP"/>
    </source>
</evidence>
<feature type="signal peptide" evidence="1">
    <location>
        <begin position="1"/>
        <end position="21"/>
    </location>
</feature>
<evidence type="ECO:0008006" key="4">
    <source>
        <dbReference type="Google" id="ProtNLM"/>
    </source>
</evidence>
<dbReference type="PANTHER" id="PTHR31474:SF1">
    <property type="entry name" value="EXPRESSED PROTEIN"/>
    <property type="match status" value="1"/>
</dbReference>
<evidence type="ECO:0000313" key="2">
    <source>
        <dbReference type="EMBL" id="CAD7705331.1"/>
    </source>
</evidence>
<comment type="caution">
    <text evidence="2">The sequence shown here is derived from an EMBL/GenBank/DDBJ whole genome shotgun (WGS) entry which is preliminary data.</text>
</comment>
<keyword evidence="1" id="KW-0732">Signal</keyword>
<keyword evidence="3" id="KW-1185">Reference proteome</keyword>
<accession>A0A8S1JDP1</accession>
<dbReference type="InterPro" id="IPR008637">
    <property type="entry name" value="HR_lesion"/>
</dbReference>
<organism evidence="2 3">
    <name type="scientific">Ostreobium quekettii</name>
    <dbReference type="NCBI Taxonomy" id="121088"/>
    <lineage>
        <taxon>Eukaryota</taxon>
        <taxon>Viridiplantae</taxon>
        <taxon>Chlorophyta</taxon>
        <taxon>core chlorophytes</taxon>
        <taxon>Ulvophyceae</taxon>
        <taxon>TCBD clade</taxon>
        <taxon>Bryopsidales</taxon>
        <taxon>Ostreobineae</taxon>
        <taxon>Ostreobiaceae</taxon>
        <taxon>Ostreobium</taxon>
    </lineage>
</organism>
<sequence length="153" mass="16950">MAKFVSFFGRLLLALIFITSGLDKFSNFDAETGGPSGKYMAPKMDAFREAFAERTGIQFPLQKEQYPYIILASAFLEVVGSVLFVADSSVGALMLMVFLIGATPVMHNFWDVQDSTQISEMINFMKNLSIFGGLLAYTAARREAEAVAKYKED</sequence>
<dbReference type="AlphaFoldDB" id="A0A8S1JDP1"/>
<dbReference type="OrthoDB" id="529675at2759"/>
<dbReference type="EMBL" id="CAJHUC010003094">
    <property type="protein sequence ID" value="CAD7705331.1"/>
    <property type="molecule type" value="Genomic_DNA"/>
</dbReference>
<feature type="chain" id="PRO_5035906604" description="DoxX family protein" evidence="1">
    <location>
        <begin position="22"/>
        <end position="153"/>
    </location>
</feature>
<protein>
    <recommendedName>
        <fullName evidence="4">DoxX family protein</fullName>
    </recommendedName>
</protein>
<evidence type="ECO:0000313" key="3">
    <source>
        <dbReference type="Proteomes" id="UP000708148"/>
    </source>
</evidence>